<dbReference type="Proteomes" id="UP001054945">
    <property type="component" value="Unassembled WGS sequence"/>
</dbReference>
<protein>
    <submittedName>
        <fullName evidence="1">Uncharacterized protein</fullName>
    </submittedName>
</protein>
<organism evidence="1 2">
    <name type="scientific">Caerostris extrusa</name>
    <name type="common">Bark spider</name>
    <name type="synonym">Caerostris bankana</name>
    <dbReference type="NCBI Taxonomy" id="172846"/>
    <lineage>
        <taxon>Eukaryota</taxon>
        <taxon>Metazoa</taxon>
        <taxon>Ecdysozoa</taxon>
        <taxon>Arthropoda</taxon>
        <taxon>Chelicerata</taxon>
        <taxon>Arachnida</taxon>
        <taxon>Araneae</taxon>
        <taxon>Araneomorphae</taxon>
        <taxon>Entelegynae</taxon>
        <taxon>Araneoidea</taxon>
        <taxon>Araneidae</taxon>
        <taxon>Caerostris</taxon>
    </lineage>
</organism>
<dbReference type="AlphaFoldDB" id="A0AAV4UTN2"/>
<comment type="caution">
    <text evidence="1">The sequence shown here is derived from an EMBL/GenBank/DDBJ whole genome shotgun (WGS) entry which is preliminary data.</text>
</comment>
<name>A0AAV4UTN2_CAEEX</name>
<proteinExistence type="predicted"/>
<evidence type="ECO:0000313" key="2">
    <source>
        <dbReference type="Proteomes" id="UP001054945"/>
    </source>
</evidence>
<keyword evidence="2" id="KW-1185">Reference proteome</keyword>
<gene>
    <name evidence="1" type="ORF">CEXT_468571</name>
</gene>
<accession>A0AAV4UTN2</accession>
<dbReference type="EMBL" id="BPLR01013420">
    <property type="protein sequence ID" value="GIY61040.1"/>
    <property type="molecule type" value="Genomic_DNA"/>
</dbReference>
<evidence type="ECO:0000313" key="1">
    <source>
        <dbReference type="EMBL" id="GIY61040.1"/>
    </source>
</evidence>
<reference evidence="1 2" key="1">
    <citation type="submission" date="2021-06" db="EMBL/GenBank/DDBJ databases">
        <title>Caerostris extrusa draft genome.</title>
        <authorList>
            <person name="Kono N."/>
            <person name="Arakawa K."/>
        </authorList>
    </citation>
    <scope>NUCLEOTIDE SEQUENCE [LARGE SCALE GENOMIC DNA]</scope>
</reference>
<sequence length="126" mass="14575">MLGDRFVPVISPDSGKFCSINPLKVPEFQFSRLIKTCRIAWQIFNMWRSGNIMADLLGDRFVPVISPDSGQFCSINPLEVPEFQFSRLNKTCRLEWQIFNMWVIVSYDGVNSLGHDPEGERQIIKY</sequence>